<evidence type="ECO:0000256" key="3">
    <source>
        <dbReference type="ARBA" id="ARBA00011897"/>
    </source>
</evidence>
<dbReference type="Gene3D" id="3.40.50.1820">
    <property type="entry name" value="alpha/beta hydrolase"/>
    <property type="match status" value="1"/>
</dbReference>
<feature type="region of interest" description="Disordered" evidence="7">
    <location>
        <begin position="1"/>
        <end position="25"/>
    </location>
</feature>
<dbReference type="InterPro" id="IPR023302">
    <property type="entry name" value="Pept_S9A_N"/>
</dbReference>
<dbReference type="PANTHER" id="PTHR42881">
    <property type="entry name" value="PROLYL ENDOPEPTIDASE"/>
    <property type="match status" value="1"/>
</dbReference>
<comment type="catalytic activity">
    <reaction evidence="1">
        <text>Hydrolysis of Pro-|-Xaa &gt;&gt; Ala-|-Xaa in oligopeptides.</text>
        <dbReference type="EC" id="3.4.21.26"/>
    </reaction>
</comment>
<dbReference type="GO" id="GO:0004252">
    <property type="term" value="F:serine-type endopeptidase activity"/>
    <property type="evidence" value="ECO:0007669"/>
    <property type="project" value="UniProtKB-EC"/>
</dbReference>
<dbReference type="PANTHER" id="PTHR42881:SF2">
    <property type="entry name" value="PROLYL ENDOPEPTIDASE"/>
    <property type="match status" value="1"/>
</dbReference>
<evidence type="ECO:0000256" key="7">
    <source>
        <dbReference type="SAM" id="MobiDB-lite"/>
    </source>
</evidence>
<dbReference type="InterPro" id="IPR051167">
    <property type="entry name" value="Prolyl_oligopep/macrocyclase"/>
</dbReference>
<dbReference type="InterPro" id="IPR029058">
    <property type="entry name" value="AB_hydrolase_fold"/>
</dbReference>
<dbReference type="GO" id="GO:0005829">
    <property type="term" value="C:cytosol"/>
    <property type="evidence" value="ECO:0007669"/>
    <property type="project" value="TreeGrafter"/>
</dbReference>
<accession>A0A6J4HVM4</accession>
<dbReference type="AlphaFoldDB" id="A0A6J4HVM4"/>
<evidence type="ECO:0000256" key="5">
    <source>
        <dbReference type="ARBA" id="ARBA00022801"/>
    </source>
</evidence>
<keyword evidence="4" id="KW-0645">Protease</keyword>
<gene>
    <name evidence="10" type="ORF">AVDCRST_MAG77-1317</name>
</gene>
<evidence type="ECO:0000259" key="9">
    <source>
        <dbReference type="Pfam" id="PF02897"/>
    </source>
</evidence>
<comment type="similarity">
    <text evidence="2">Belongs to the peptidase S9A family.</text>
</comment>
<dbReference type="EMBL" id="CADCTC010000076">
    <property type="protein sequence ID" value="CAA9234694.1"/>
    <property type="molecule type" value="Genomic_DNA"/>
</dbReference>
<dbReference type="Pfam" id="PF00326">
    <property type="entry name" value="Peptidase_S9"/>
    <property type="match status" value="1"/>
</dbReference>
<dbReference type="FunFam" id="3.40.50.1820:FF:000005">
    <property type="entry name" value="Prolyl endopeptidase"/>
    <property type="match status" value="1"/>
</dbReference>
<sequence length="696" mass="77263">MRLNLPSRLPYPQTPSGDTVEDYHGTPVADPYRWLEDEDAPGTAEWIEAQNTLTFSLVRAGDLHERLRARLTEVWDYPKYGVITREGDRHFFWKNEGLQNQPVLYMQPAALAAAGDEPIPVLDPNTLSPDGTAAVTGQAWTPDGRLLGYSLSRAGSDWQELRVRDLDSREDLPDAIQWCKFTSPAWSPDGSGFFYARYPDPGTVPPGQESFNQTVHWHALGTAQDADPLLYSRPDAPELGFSPSVTDDGRYLVLTVWKGTDPKNRVYFRELDGGPDFVRLLDVADARYDFVDNVGSVFYFTTDLDAPRGRVIAIDVTRPARAQWREVIPEPEGQDTIDTVALVNDHLVVVTMHHAHHRITLYTLDGTRVRDVALPGIGSVSGLSGKREQEEFFLAFTSFLHPTTVLRYHVPTDQLETVFAPQLPFDVSGYETRQVFYTSKDGTQVPLFLTHKKGLMLEGNTPTLLYGYGGFNVSLTPSFSPARLAWLEQGGVFALANLRGGGEYGEAWHQAGAVLNKQNVFDDFIAAAEWLVANGYTRPERLAIQGGSNGGLLVAACLLQRLELFGAVVCQVPVADMLRYHRFTVGRFWVSDYGNAREDPEHFRYMLRYSPVHNCRLGARYPATLITTADHDDRVAPAHAKKFAAALQAAQAGDAPILLRVETQAGHGAGKPTAKLIEEQADLYAFLFKALGVQID</sequence>
<feature type="domain" description="Peptidase S9 prolyl oligopeptidase catalytic" evidence="8">
    <location>
        <begin position="477"/>
        <end position="692"/>
    </location>
</feature>
<evidence type="ECO:0000256" key="6">
    <source>
        <dbReference type="ARBA" id="ARBA00022825"/>
    </source>
</evidence>
<evidence type="ECO:0000259" key="8">
    <source>
        <dbReference type="Pfam" id="PF00326"/>
    </source>
</evidence>
<protein>
    <recommendedName>
        <fullName evidence="3">prolyl oligopeptidase</fullName>
        <ecNumber evidence="3">3.4.21.26</ecNumber>
    </recommendedName>
</protein>
<dbReference type="Pfam" id="PF02897">
    <property type="entry name" value="Peptidase_S9_N"/>
    <property type="match status" value="1"/>
</dbReference>
<organism evidence="10">
    <name type="scientific">uncultured Chloroflexota bacterium</name>
    <dbReference type="NCBI Taxonomy" id="166587"/>
    <lineage>
        <taxon>Bacteria</taxon>
        <taxon>Bacillati</taxon>
        <taxon>Chloroflexota</taxon>
        <taxon>environmental samples</taxon>
    </lineage>
</organism>
<dbReference type="InterPro" id="IPR002470">
    <property type="entry name" value="Peptidase_S9A"/>
</dbReference>
<dbReference type="SUPFAM" id="SSF53474">
    <property type="entry name" value="alpha/beta-Hydrolases"/>
    <property type="match status" value="1"/>
</dbReference>
<name>A0A6J4HVM4_9CHLR</name>
<evidence type="ECO:0000256" key="1">
    <source>
        <dbReference type="ARBA" id="ARBA00001070"/>
    </source>
</evidence>
<feature type="domain" description="Peptidase S9A N-terminal" evidence="9">
    <location>
        <begin position="12"/>
        <end position="418"/>
    </location>
</feature>
<dbReference type="PRINTS" id="PR00862">
    <property type="entry name" value="PROLIGOPTASE"/>
</dbReference>
<dbReference type="InterPro" id="IPR001375">
    <property type="entry name" value="Peptidase_S9_cat"/>
</dbReference>
<keyword evidence="6" id="KW-0720">Serine protease</keyword>
<dbReference type="Gene3D" id="2.130.10.120">
    <property type="entry name" value="Prolyl oligopeptidase, N-terminal domain"/>
    <property type="match status" value="1"/>
</dbReference>
<evidence type="ECO:0000313" key="10">
    <source>
        <dbReference type="EMBL" id="CAA9234694.1"/>
    </source>
</evidence>
<dbReference type="GO" id="GO:0070012">
    <property type="term" value="F:oligopeptidase activity"/>
    <property type="evidence" value="ECO:0007669"/>
    <property type="project" value="TreeGrafter"/>
</dbReference>
<reference evidence="10" key="1">
    <citation type="submission" date="2020-02" db="EMBL/GenBank/DDBJ databases">
        <authorList>
            <person name="Meier V. D."/>
        </authorList>
    </citation>
    <scope>NUCLEOTIDE SEQUENCE</scope>
    <source>
        <strain evidence="10">AVDCRST_MAG77</strain>
    </source>
</reference>
<dbReference type="SUPFAM" id="SSF50993">
    <property type="entry name" value="Peptidase/esterase 'gauge' domain"/>
    <property type="match status" value="1"/>
</dbReference>
<dbReference type="PROSITE" id="PS00708">
    <property type="entry name" value="PRO_ENDOPEP_SER"/>
    <property type="match status" value="1"/>
</dbReference>
<evidence type="ECO:0000256" key="2">
    <source>
        <dbReference type="ARBA" id="ARBA00005228"/>
    </source>
</evidence>
<dbReference type="EC" id="3.4.21.26" evidence="3"/>
<keyword evidence="5 10" id="KW-0378">Hydrolase</keyword>
<evidence type="ECO:0000256" key="4">
    <source>
        <dbReference type="ARBA" id="ARBA00022670"/>
    </source>
</evidence>
<dbReference type="GO" id="GO:0006508">
    <property type="term" value="P:proteolysis"/>
    <property type="evidence" value="ECO:0007669"/>
    <property type="project" value="UniProtKB-KW"/>
</dbReference>
<dbReference type="InterPro" id="IPR002471">
    <property type="entry name" value="Pept_S9_AS"/>
</dbReference>
<dbReference type="FunFam" id="2.130.10.120:FF:000001">
    <property type="entry name" value="Prolyl endopeptidase"/>
    <property type="match status" value="1"/>
</dbReference>
<proteinExistence type="inferred from homology"/>